<sequence>MVIRIPTPDQPAPPVVNTDYPAPDDTPRDEQPELFNVGDTVDFGASAAAAETPDASASDENADEADGEMLPLEDEDDELAEAVEAQPEEGDFTPGETIHDISSIGGMYQNWFLDYASYVILERAVPAIEDGLKPVQRRIMHAMKEMDDGRFNKVANVIGQTMQYHPHGDASIGDAIVNLGQKDLLIETQGNWGDVRTGDGAAAPRYIEARLSKFALDVVFNPDTTEWQASYDGRKREPVTLPVKFPLLLAQGIEGIAVGLSTKIMPHNFRELCKASIDVLKGRDIVLYPDFPAGGLCDVTNYNGGLRGSKLRLRATIEKVDKTLLVIRDVPYGTTTTGVMESIVKASEANKIKIKKVVDNTAAVVEIQVHLPAGVSPDLTMDALYAFTDCEISLSPNTCVIIDEKPRFVAVEDMLRLSTQKTLRLLERELEIRQDELQEKWHSASLEKIFIENRIYRKIEECETWAEILETIDAGLKKFVRIDGEKERANDTRIVLRRAITEDDLTRLTEIRIKRISKFDGFKADEYIQKLETELAEVADNLANLTRYAINYFEGLLKKYGAGKERKTELRTFDVVTAQKVAVANQKLYVNRQDGFVGHGLKKDEFVCDCSDLDDIIAIKRDGTFVVTKIAEKTFVGKDILHVGIYNKNDDRLVYNMVYQDGPSGISYGKRFLVTGITRDKSYDLTKGGKNSKVLYLTANPNSESEVLSVQLSDKAPARVKQFDFDFAELAIKGKGSMGNIVTKQPVKKITQKSLGDSTLGGREIFFDDVVGRLNTGGHGRFLGTFDTDNTVLVVYKDGSYELTAPDPAIHFEVRNIALLRKFDPDTVINAVYLEGETKTYFVKRFRIETSTVAKRFSFLPETKGTSLAVVTCGVVPEIEVKVQKEKKGEKLTERIHLHEFIDVKGWKAMGNKLNYFKVLSVELLTDEGPEPERKAQVKKKGPATIPKTANGAAPAEPLPEHEGDVVISPEEVAQAQALLQRKPKSQMTLF</sequence>
<feature type="domain" description="Topo IIA-type catalytic" evidence="8">
    <location>
        <begin position="125"/>
        <end position="536"/>
    </location>
</feature>
<comment type="similarity">
    <text evidence="2">Belongs to the type II topoisomerase GyrA/ParC subunit family.</text>
</comment>
<dbReference type="NCBIfam" id="NF007209">
    <property type="entry name" value="PRK09631.1"/>
    <property type="match status" value="1"/>
</dbReference>
<dbReference type="Gene3D" id="3.90.199.10">
    <property type="entry name" value="Topoisomerase II, domain 5"/>
    <property type="match status" value="1"/>
</dbReference>
<evidence type="ECO:0000256" key="3">
    <source>
        <dbReference type="ARBA" id="ARBA00023029"/>
    </source>
</evidence>
<dbReference type="InterPro" id="IPR050220">
    <property type="entry name" value="Type_II_DNA_Topoisomerases"/>
</dbReference>
<dbReference type="GO" id="GO:0005524">
    <property type="term" value="F:ATP binding"/>
    <property type="evidence" value="ECO:0007669"/>
    <property type="project" value="InterPro"/>
</dbReference>
<evidence type="ECO:0000256" key="6">
    <source>
        <dbReference type="PROSITE-ProRule" id="PRU01384"/>
    </source>
</evidence>
<dbReference type="AlphaFoldDB" id="A0A7L4ZTI6"/>
<dbReference type="GO" id="GO:0003918">
    <property type="term" value="F:DNA topoisomerase type II (double strand cut, ATP-hydrolyzing) activity"/>
    <property type="evidence" value="ECO:0007669"/>
    <property type="project" value="UniProtKB-EC"/>
</dbReference>
<dbReference type="PANTHER" id="PTHR43493">
    <property type="entry name" value="DNA GYRASE/TOPOISOMERASE SUBUNIT A"/>
    <property type="match status" value="1"/>
</dbReference>
<organism evidence="9 10">
    <name type="scientific">Hymenobacter busanensis</name>
    <dbReference type="NCBI Taxonomy" id="2607656"/>
    <lineage>
        <taxon>Bacteria</taxon>
        <taxon>Pseudomonadati</taxon>
        <taxon>Bacteroidota</taxon>
        <taxon>Cytophagia</taxon>
        <taxon>Cytophagales</taxon>
        <taxon>Hymenobacteraceae</taxon>
        <taxon>Hymenobacter</taxon>
    </lineage>
</organism>
<dbReference type="SMART" id="SM00434">
    <property type="entry name" value="TOP4c"/>
    <property type="match status" value="1"/>
</dbReference>
<keyword evidence="10" id="KW-1185">Reference proteome</keyword>
<accession>A0A7L4ZTI6</accession>
<dbReference type="NCBIfam" id="NF009397">
    <property type="entry name" value="PRK12758.1"/>
    <property type="match status" value="1"/>
</dbReference>
<keyword evidence="3 6" id="KW-0799">Topoisomerase</keyword>
<gene>
    <name evidence="9" type="ORF">F0P96_04105</name>
</gene>
<evidence type="ECO:0000256" key="2">
    <source>
        <dbReference type="ARBA" id="ARBA00008263"/>
    </source>
</evidence>
<evidence type="ECO:0000256" key="1">
    <source>
        <dbReference type="ARBA" id="ARBA00000185"/>
    </source>
</evidence>
<dbReference type="GO" id="GO:0005737">
    <property type="term" value="C:cytoplasm"/>
    <property type="evidence" value="ECO:0007669"/>
    <property type="project" value="TreeGrafter"/>
</dbReference>
<dbReference type="PROSITE" id="PS52040">
    <property type="entry name" value="TOPO_IIA"/>
    <property type="match status" value="1"/>
</dbReference>
<evidence type="ECO:0000256" key="5">
    <source>
        <dbReference type="ARBA" id="ARBA00023235"/>
    </source>
</evidence>
<evidence type="ECO:0000256" key="4">
    <source>
        <dbReference type="ARBA" id="ARBA00023125"/>
    </source>
</evidence>
<dbReference type="PANTHER" id="PTHR43493:SF5">
    <property type="entry name" value="DNA GYRASE SUBUNIT A, CHLOROPLASTIC_MITOCHONDRIAL"/>
    <property type="match status" value="1"/>
</dbReference>
<dbReference type="InterPro" id="IPR013757">
    <property type="entry name" value="Topo_IIA_A_a_sf"/>
</dbReference>
<keyword evidence="5 6" id="KW-0413">Isomerase</keyword>
<dbReference type="Pfam" id="PF00521">
    <property type="entry name" value="DNA_topoisoIV"/>
    <property type="match status" value="1"/>
</dbReference>
<dbReference type="SUPFAM" id="SSF56719">
    <property type="entry name" value="Type II DNA topoisomerase"/>
    <property type="match status" value="1"/>
</dbReference>
<dbReference type="GO" id="GO:0003677">
    <property type="term" value="F:DNA binding"/>
    <property type="evidence" value="ECO:0007669"/>
    <property type="project" value="UniProtKB-UniRule"/>
</dbReference>
<feature type="active site" description="O-(5'-phospho-DNA)-tyrosine intermediate" evidence="6">
    <location>
        <position position="206"/>
    </location>
</feature>
<proteinExistence type="inferred from homology"/>
<evidence type="ECO:0000313" key="9">
    <source>
        <dbReference type="EMBL" id="KAA9339808.1"/>
    </source>
</evidence>
<feature type="region of interest" description="Disordered" evidence="7">
    <location>
        <begin position="930"/>
        <end position="968"/>
    </location>
</feature>
<evidence type="ECO:0000256" key="7">
    <source>
        <dbReference type="SAM" id="MobiDB-lite"/>
    </source>
</evidence>
<feature type="compositionally biased region" description="Low complexity" evidence="7">
    <location>
        <begin position="45"/>
        <end position="59"/>
    </location>
</feature>
<comment type="caution">
    <text evidence="9">The sequence shown here is derived from an EMBL/GenBank/DDBJ whole genome shotgun (WGS) entry which is preliminary data.</text>
</comment>
<comment type="catalytic activity">
    <reaction evidence="1 6">
        <text>ATP-dependent breakage, passage and rejoining of double-stranded DNA.</text>
        <dbReference type="EC" id="5.6.2.2"/>
    </reaction>
</comment>
<feature type="region of interest" description="Disordered" evidence="7">
    <location>
        <begin position="1"/>
        <end position="66"/>
    </location>
</feature>
<name>A0A7L4ZTI6_9BACT</name>
<dbReference type="InterPro" id="IPR013758">
    <property type="entry name" value="Topo_IIA_A/C_ab"/>
</dbReference>
<dbReference type="InterPro" id="IPR002205">
    <property type="entry name" value="Topo_IIA_dom_A"/>
</dbReference>
<dbReference type="GO" id="GO:0006265">
    <property type="term" value="P:DNA topological change"/>
    <property type="evidence" value="ECO:0007669"/>
    <property type="project" value="UniProtKB-UniRule"/>
</dbReference>
<protein>
    <submittedName>
        <fullName evidence="9">DNA gyrase/topoisomerase IV subunit A</fullName>
    </submittedName>
</protein>
<dbReference type="EMBL" id="VTWU01000001">
    <property type="protein sequence ID" value="KAA9339808.1"/>
    <property type="molecule type" value="Genomic_DNA"/>
</dbReference>
<keyword evidence="4 6" id="KW-0238">DNA-binding</keyword>
<dbReference type="InterPro" id="IPR013760">
    <property type="entry name" value="Topo_IIA-like_dom_sf"/>
</dbReference>
<evidence type="ECO:0000259" key="8">
    <source>
        <dbReference type="PROSITE" id="PS52040"/>
    </source>
</evidence>
<dbReference type="GO" id="GO:0009330">
    <property type="term" value="C:DNA topoisomerase type II (double strand cut, ATP-hydrolyzing) complex"/>
    <property type="evidence" value="ECO:0007669"/>
    <property type="project" value="TreeGrafter"/>
</dbReference>
<evidence type="ECO:0000313" key="10">
    <source>
        <dbReference type="Proteomes" id="UP000326380"/>
    </source>
</evidence>
<dbReference type="Gene3D" id="3.30.1360.40">
    <property type="match status" value="1"/>
</dbReference>
<dbReference type="Proteomes" id="UP000326380">
    <property type="component" value="Unassembled WGS sequence"/>
</dbReference>
<dbReference type="Gene3D" id="1.10.268.10">
    <property type="entry name" value="Topoisomerase, domain 3"/>
    <property type="match status" value="1"/>
</dbReference>
<reference evidence="9 10" key="1">
    <citation type="submission" date="2019-09" db="EMBL/GenBank/DDBJ databases">
        <title>Genome sequence of Hymenobacter sp. M3.</title>
        <authorList>
            <person name="Srinivasan S."/>
        </authorList>
    </citation>
    <scope>NUCLEOTIDE SEQUENCE [LARGE SCALE GENOMIC DNA]</scope>
    <source>
        <strain evidence="9 10">M3</strain>
    </source>
</reference>